<evidence type="ECO:0000313" key="3">
    <source>
        <dbReference type="EMBL" id="SDL81074.1"/>
    </source>
</evidence>
<proteinExistence type="predicted"/>
<keyword evidence="2" id="KW-0812">Transmembrane</keyword>
<dbReference type="STRING" id="633440.SAMN05421869_13127"/>
<evidence type="ECO:0000256" key="2">
    <source>
        <dbReference type="SAM" id="Phobius"/>
    </source>
</evidence>
<sequence length="191" mass="19987">MHVGRPVVRALRAAVFTAVCLLASAALHLFVGGAAIGPGSLVLAAATTWAGAYALGYRQCGWPELLALCGVSQYGLHQLFAADEPPFVPVGHGHGTGPGMLLIHVMVALGSSWWLARGELALAALLHLGAVRMGRWWRLLATALSVLVACVPVTAHPGPAPGPPETARRVPALLTRTAPRRGPPARRRFRG</sequence>
<protein>
    <submittedName>
        <fullName evidence="3">Uncharacterized protein</fullName>
    </submittedName>
</protein>
<accession>A0A1G9N3W4</accession>
<reference evidence="3 4" key="1">
    <citation type="submission" date="2016-10" db="EMBL/GenBank/DDBJ databases">
        <authorList>
            <person name="de Groot N.N."/>
        </authorList>
    </citation>
    <scope>NUCLEOTIDE SEQUENCE [LARGE SCALE GENOMIC DNA]</scope>
    <source>
        <strain evidence="3 4">CGMCC 4.6533</strain>
    </source>
</reference>
<dbReference type="AlphaFoldDB" id="A0A1G9N3W4"/>
<evidence type="ECO:0000256" key="1">
    <source>
        <dbReference type="SAM" id="MobiDB-lite"/>
    </source>
</evidence>
<keyword evidence="2" id="KW-0472">Membrane</keyword>
<dbReference type="Proteomes" id="UP000199202">
    <property type="component" value="Unassembled WGS sequence"/>
</dbReference>
<evidence type="ECO:0000313" key="4">
    <source>
        <dbReference type="Proteomes" id="UP000199202"/>
    </source>
</evidence>
<name>A0A1G9N3W4_9ACTN</name>
<organism evidence="3 4">
    <name type="scientific">Nonomuraea jiangxiensis</name>
    <dbReference type="NCBI Taxonomy" id="633440"/>
    <lineage>
        <taxon>Bacteria</taxon>
        <taxon>Bacillati</taxon>
        <taxon>Actinomycetota</taxon>
        <taxon>Actinomycetes</taxon>
        <taxon>Streptosporangiales</taxon>
        <taxon>Streptosporangiaceae</taxon>
        <taxon>Nonomuraea</taxon>
    </lineage>
</organism>
<dbReference type="OrthoDB" id="5191668at2"/>
<feature type="region of interest" description="Disordered" evidence="1">
    <location>
        <begin position="158"/>
        <end position="191"/>
    </location>
</feature>
<keyword evidence="2" id="KW-1133">Transmembrane helix</keyword>
<feature type="transmembrane region" description="Helical" evidence="2">
    <location>
        <begin position="136"/>
        <end position="155"/>
    </location>
</feature>
<gene>
    <name evidence="3" type="ORF">SAMN05421869_13127</name>
</gene>
<feature type="transmembrane region" description="Helical" evidence="2">
    <location>
        <begin position="99"/>
        <end position="116"/>
    </location>
</feature>
<keyword evidence="4" id="KW-1185">Reference proteome</keyword>
<dbReference type="RefSeq" id="WP_090945601.1">
    <property type="nucleotide sequence ID" value="NZ_FNDJ01000031.1"/>
</dbReference>
<dbReference type="EMBL" id="FNDJ01000031">
    <property type="protein sequence ID" value="SDL81074.1"/>
    <property type="molecule type" value="Genomic_DNA"/>
</dbReference>